<keyword evidence="9" id="KW-0446">Lipid-binding</keyword>
<keyword evidence="7" id="KW-1000">Mitochondrion outer membrane</keyword>
<evidence type="ECO:0000256" key="5">
    <source>
        <dbReference type="ARBA" id="ARBA00019863"/>
    </source>
</evidence>
<evidence type="ECO:0000256" key="9">
    <source>
        <dbReference type="ARBA" id="ARBA00023121"/>
    </source>
</evidence>
<keyword evidence="16" id="KW-1185">Reference proteome</keyword>
<name>A0A7J7J5E4_BUGNE</name>
<sequence length="521" mass="58813">MFQGSPLSVVGSPLPKTSTAALHDGVPTMLSRPSITRRIKTAPAHGRTDSTMLLKPTDVELNDPLRLLERIETSDGFCEMRNRVASGKRSAHALQSSKWTTRDVPSYLALDPLEKDVFRSNKKRQAIDQLKRVHAGSDDREEFAIHQLSGIYRSACYNYPYYTTSLKMASDIHTGSIDVLSNEEEHKTLIESKPKRRFIINPFRGFYNAVSSSKKNINSKMNFASDAQLNASTETSQSCSTLSHAVSMPVLTCPNCLQYRQDVDKLLSNNAELKKELKLSKAALEASLKSERSLRDRLATETQKQIKLSDKFEDLTLGSNRPTAVVEQYGSLYSEIRLDTLDSLDAFPQLADLDNLKNKLLFSVIVLSFRTCQQKIQQLKEKLLADVGITRNETKPEAMSASKTLEEAVSLYLKQSVDWYNLSQLTQEIQASIYSTLYDYPCLKQCSKLKVYIEECVKVSWKLCVQCPNYYLEFDCKIYSPNKHVRFHTSNADSNAVKSCLWPTLLEAKSKTCLYKGIVLT</sequence>
<evidence type="ECO:0000256" key="1">
    <source>
        <dbReference type="ARBA" id="ARBA00004294"/>
    </source>
</evidence>
<reference evidence="15" key="1">
    <citation type="submission" date="2020-06" db="EMBL/GenBank/DDBJ databases">
        <title>Draft genome of Bugula neritina, a colonial animal packing powerful symbionts and potential medicines.</title>
        <authorList>
            <person name="Rayko M."/>
        </authorList>
    </citation>
    <scope>NUCLEOTIDE SEQUENCE [LARGE SCALE GENOMIC DNA]</scope>
    <source>
        <strain evidence="15">Kwan_BN1</strain>
    </source>
</reference>
<comment type="caution">
    <text evidence="15">The sequence shown here is derived from an EMBL/GenBank/DDBJ whole genome shotgun (WGS) entry which is preliminary data.</text>
</comment>
<evidence type="ECO:0000256" key="13">
    <source>
        <dbReference type="SAM" id="Coils"/>
    </source>
</evidence>
<organism evidence="15 16">
    <name type="scientific">Bugula neritina</name>
    <name type="common">Brown bryozoan</name>
    <name type="synonym">Sertularia neritina</name>
    <dbReference type="NCBI Taxonomy" id="10212"/>
    <lineage>
        <taxon>Eukaryota</taxon>
        <taxon>Metazoa</taxon>
        <taxon>Spiralia</taxon>
        <taxon>Lophotrochozoa</taxon>
        <taxon>Bryozoa</taxon>
        <taxon>Gymnolaemata</taxon>
        <taxon>Cheilostomatida</taxon>
        <taxon>Flustrina</taxon>
        <taxon>Buguloidea</taxon>
        <taxon>Bugulidae</taxon>
        <taxon>Bugula</taxon>
    </lineage>
</organism>
<evidence type="ECO:0000256" key="4">
    <source>
        <dbReference type="ARBA" id="ARBA00008233"/>
    </source>
</evidence>
<evidence type="ECO:0000259" key="14">
    <source>
        <dbReference type="Pfam" id="PF16026"/>
    </source>
</evidence>
<dbReference type="GO" id="GO:0035695">
    <property type="term" value="P:mitophagy by internal vacuole formation"/>
    <property type="evidence" value="ECO:0007669"/>
    <property type="project" value="TreeGrafter"/>
</dbReference>
<dbReference type="InterPro" id="IPR026169">
    <property type="entry name" value="MIEAP"/>
</dbReference>
<keyword evidence="8 13" id="KW-0175">Coiled coil</keyword>
<dbReference type="GO" id="GO:0035694">
    <property type="term" value="P:mitochondrial protein catabolic process"/>
    <property type="evidence" value="ECO:0007669"/>
    <property type="project" value="InterPro"/>
</dbReference>
<feature type="domain" description="Mitochondria-eating protein C-terminal" evidence="14">
    <location>
        <begin position="321"/>
        <end position="521"/>
    </location>
</feature>
<feature type="coiled-coil region" evidence="13">
    <location>
        <begin position="256"/>
        <end position="283"/>
    </location>
</feature>
<evidence type="ECO:0000256" key="2">
    <source>
        <dbReference type="ARBA" id="ARBA00004305"/>
    </source>
</evidence>
<dbReference type="Proteomes" id="UP000593567">
    <property type="component" value="Unassembled WGS sequence"/>
</dbReference>
<evidence type="ECO:0000256" key="3">
    <source>
        <dbReference type="ARBA" id="ARBA00004496"/>
    </source>
</evidence>
<accession>A0A7J7J5E4</accession>
<evidence type="ECO:0000313" key="15">
    <source>
        <dbReference type="EMBL" id="KAF6020934.1"/>
    </source>
</evidence>
<dbReference type="GO" id="GO:0005741">
    <property type="term" value="C:mitochondrial outer membrane"/>
    <property type="evidence" value="ECO:0007669"/>
    <property type="project" value="UniProtKB-SubCell"/>
</dbReference>
<keyword evidence="10" id="KW-0496">Mitochondrion</keyword>
<dbReference type="AlphaFoldDB" id="A0A7J7J5E4"/>
<gene>
    <name evidence="15" type="ORF">EB796_020737</name>
</gene>
<dbReference type="EMBL" id="VXIV02003140">
    <property type="protein sequence ID" value="KAF6020934.1"/>
    <property type="molecule type" value="Genomic_DNA"/>
</dbReference>
<dbReference type="PANTHER" id="PTHR21771">
    <property type="entry name" value="MITOCHONDRIA-EATING PROTEIN-RELATED"/>
    <property type="match status" value="1"/>
</dbReference>
<evidence type="ECO:0000256" key="10">
    <source>
        <dbReference type="ARBA" id="ARBA00023128"/>
    </source>
</evidence>
<keyword evidence="11" id="KW-0472">Membrane</keyword>
<dbReference type="Pfam" id="PF16026">
    <property type="entry name" value="MIEAP"/>
    <property type="match status" value="1"/>
</dbReference>
<evidence type="ECO:0000313" key="16">
    <source>
        <dbReference type="Proteomes" id="UP000593567"/>
    </source>
</evidence>
<dbReference type="GO" id="GO:0008289">
    <property type="term" value="F:lipid binding"/>
    <property type="evidence" value="ECO:0007669"/>
    <property type="project" value="UniProtKB-KW"/>
</dbReference>
<dbReference type="OrthoDB" id="6047381at2759"/>
<evidence type="ECO:0000256" key="11">
    <source>
        <dbReference type="ARBA" id="ARBA00023136"/>
    </source>
</evidence>
<proteinExistence type="inferred from homology"/>
<dbReference type="GO" id="GO:0005759">
    <property type="term" value="C:mitochondrial matrix"/>
    <property type="evidence" value="ECO:0007669"/>
    <property type="project" value="UniProtKB-SubCell"/>
</dbReference>
<protein>
    <recommendedName>
        <fullName evidence="5">Mitochondria-eating protein</fullName>
    </recommendedName>
    <alternativeName>
        <fullName evidence="12">Spermatogenesis-associated protein 18</fullName>
    </alternativeName>
</protein>
<evidence type="ECO:0000256" key="7">
    <source>
        <dbReference type="ARBA" id="ARBA00022787"/>
    </source>
</evidence>
<evidence type="ECO:0000256" key="12">
    <source>
        <dbReference type="ARBA" id="ARBA00032687"/>
    </source>
</evidence>
<evidence type="ECO:0000256" key="8">
    <source>
        <dbReference type="ARBA" id="ARBA00023054"/>
    </source>
</evidence>
<dbReference type="PANTHER" id="PTHR21771:SF1">
    <property type="entry name" value="MITOCHONDRIA-EATING PROTEIN"/>
    <property type="match status" value="1"/>
</dbReference>
<evidence type="ECO:0000256" key="6">
    <source>
        <dbReference type="ARBA" id="ARBA00022490"/>
    </source>
</evidence>
<comment type="subcellular location">
    <subcellularLocation>
        <location evidence="3">Cytoplasm</location>
    </subcellularLocation>
    <subcellularLocation>
        <location evidence="2">Mitochondrion matrix</location>
    </subcellularLocation>
    <subcellularLocation>
        <location evidence="1">Mitochondrion outer membrane</location>
    </subcellularLocation>
</comment>
<comment type="similarity">
    <text evidence="4">Belongs to the MIEAP family.</text>
</comment>
<dbReference type="InterPro" id="IPR031981">
    <property type="entry name" value="MIEAP_C"/>
</dbReference>
<keyword evidence="6" id="KW-0963">Cytoplasm</keyword>